<feature type="coiled-coil region" evidence="13">
    <location>
        <begin position="413"/>
        <end position="493"/>
    </location>
</feature>
<dbReference type="Pfam" id="PF17871">
    <property type="entry name" value="AAA_lid_9"/>
    <property type="match status" value="1"/>
</dbReference>
<dbReference type="KEGG" id="mey:TM49_00010"/>
<dbReference type="CDD" id="cd00009">
    <property type="entry name" value="AAA"/>
    <property type="match status" value="1"/>
</dbReference>
<dbReference type="PANTHER" id="PTHR11638:SF18">
    <property type="entry name" value="HEAT SHOCK PROTEIN 104"/>
    <property type="match status" value="1"/>
</dbReference>
<dbReference type="Gene3D" id="1.10.8.60">
    <property type="match status" value="1"/>
</dbReference>
<dbReference type="Pfam" id="PF00004">
    <property type="entry name" value="AAA"/>
    <property type="match status" value="1"/>
</dbReference>
<dbReference type="FunFam" id="3.40.50.300:FF:000120">
    <property type="entry name" value="ATP-dependent chaperone ClpB"/>
    <property type="match status" value="1"/>
</dbReference>
<dbReference type="FunFam" id="1.10.8.60:FF:000017">
    <property type="entry name" value="ATP-dependent chaperone ClpB"/>
    <property type="match status" value="1"/>
</dbReference>
<dbReference type="InterPro" id="IPR017730">
    <property type="entry name" value="Chaperonin_ClpB"/>
</dbReference>
<dbReference type="SMART" id="SM00382">
    <property type="entry name" value="AAA"/>
    <property type="match status" value="2"/>
</dbReference>
<dbReference type="HOGENOM" id="CLU_005070_4_1_5"/>
<evidence type="ECO:0000256" key="5">
    <source>
        <dbReference type="ARBA" id="ARBA00022741"/>
    </source>
</evidence>
<dbReference type="GO" id="GO:0034605">
    <property type="term" value="P:cellular response to heat"/>
    <property type="evidence" value="ECO:0007669"/>
    <property type="project" value="TreeGrafter"/>
</dbReference>
<keyword evidence="7 13" id="KW-0175">Coiled coil</keyword>
<dbReference type="InterPro" id="IPR036628">
    <property type="entry name" value="Clp_N_dom_sf"/>
</dbReference>
<dbReference type="CDD" id="cd19499">
    <property type="entry name" value="RecA-like_ClpB_Hsp104-like"/>
    <property type="match status" value="1"/>
</dbReference>
<name>A0A0D5LJR0_MAREN</name>
<dbReference type="PANTHER" id="PTHR11638">
    <property type="entry name" value="ATP-DEPENDENT CLP PROTEASE"/>
    <property type="match status" value="1"/>
</dbReference>
<dbReference type="STRING" id="1486262.TM49_00010"/>
<gene>
    <name evidence="13" type="primary">clpB</name>
    <name evidence="15" type="ORF">TM49_00010</name>
</gene>
<dbReference type="PROSITE" id="PS51903">
    <property type="entry name" value="CLP_R"/>
    <property type="match status" value="1"/>
</dbReference>
<comment type="subunit">
    <text evidence="10">Homohexamer. The oligomerization is ATP-dependent.</text>
</comment>
<sequence>MNIEKYSERVRGFLQSAQTYALSEGHQQFGAEHLLKVLLDDEQGMAASLIERAGGDAAKARLANDAALAKMPKVSGGNGQIYLSQPLAKVFTTAEEAAKKAGDSFVTVERLLLALAIEKSATTAKTLSGAGVTPNGLNTAINEIRKGRTADSASAEQAYDALKKYARDLTADARDGKLDPVIGRDDEIRRTIQVLSRRTKNNPVLIGEPGVGKTAITEGLALRIVNGDVPESLKDKKLMALDMGALIAGAKYRGEFEERLKAVLNEVQAEAGNIILFIDEMHTLVGAGKADGAMDASNLLKPALARGELHCVGATTLDEYRQHVEKDAALARRFQPVMVDEPTVEDTISILRGLKEKYEQHHQVRISDSALVAAATLSNRYITDRFLPDKAIDLMDEAASRVRMQVDSKPEELDELDRRIIQLKIEREALKKETDQASKDRLEKLEAELANLEEEADTLTARWQSEKNKLNRAADLKKQLDAARNELAIAQRGGEYQKAGELAYGTIPKLEKELVEAEAEDNTVTDSILQEVVTPDNIAQVVSRWTGIPVDSMLEGEREKLLRMEDELAKWVVGQGEAVQAVSRSVRRARAGLQDPNRPIGSFIFLGPTGVGKTELTKSLARFLFDDETAMVRMDMSEYMEKHSVARLIGAPPGYVGYDEGGLLTEAVRRRPYQVVLFDEIEKAHPDVFNVLLQVLDDGRLTDGQGRTVDFRNTIIIMTSNLGAEFLTQLADNEDSSAAREQVMDVVKAAFRPEFLNRVDDIILFHRLHRDDMGQIVDIQLGRLERLLADRKIELDLTPEARIWLAEKGYDPAYGARPLKRVIQTAVQDPLAEKILGGEITDGAHVRVDAGSDRLIFATRGHLDQVA</sequence>
<keyword evidence="4 11" id="KW-0677">Repeat</keyword>
<dbReference type="InterPro" id="IPR050130">
    <property type="entry name" value="ClpA_ClpB"/>
</dbReference>
<evidence type="ECO:0000256" key="4">
    <source>
        <dbReference type="ARBA" id="ARBA00022737"/>
    </source>
</evidence>
<evidence type="ECO:0000256" key="9">
    <source>
        <dbReference type="ARBA" id="ARBA00025613"/>
    </source>
</evidence>
<dbReference type="PATRIC" id="fig|1486262.3.peg.2"/>
<dbReference type="InterPro" id="IPR028299">
    <property type="entry name" value="ClpA/B_CS2"/>
</dbReference>
<dbReference type="Pfam" id="PF07724">
    <property type="entry name" value="AAA_2"/>
    <property type="match status" value="1"/>
</dbReference>
<dbReference type="AlphaFoldDB" id="A0A0D5LJR0"/>
<dbReference type="GO" id="GO:0005524">
    <property type="term" value="F:ATP binding"/>
    <property type="evidence" value="ECO:0007669"/>
    <property type="project" value="UniProtKB-UniRule"/>
</dbReference>
<keyword evidence="13" id="KW-0963">Cytoplasm</keyword>
<keyword evidence="8 12" id="KW-0143">Chaperone</keyword>
<dbReference type="Gene3D" id="3.40.50.300">
    <property type="entry name" value="P-loop containing nucleotide triphosphate hydrolases"/>
    <property type="match status" value="3"/>
</dbReference>
<dbReference type="GO" id="GO:0016887">
    <property type="term" value="F:ATP hydrolysis activity"/>
    <property type="evidence" value="ECO:0007669"/>
    <property type="project" value="InterPro"/>
</dbReference>
<comment type="subunit">
    <text evidence="13">Homohexamer; The oligomerization is ATP-dependent.</text>
</comment>
<proteinExistence type="inferred from homology"/>
<keyword evidence="13" id="KW-0346">Stress response</keyword>
<dbReference type="InterPro" id="IPR001270">
    <property type="entry name" value="ClpA/B"/>
</dbReference>
<comment type="function">
    <text evidence="9">Part of a stress-induced multi-chaperone system, it is involved in the recovery of the cell from heat-induced damage, in cooperation with DnaK, DnaJ and GrpE. Acts before DnaK, in the processing of protein aggregates. Protein binding stimulates the ATPase activity; ATP hydrolysis unfolds the denatured protein aggregates, which probably helps expose new hydrophobic binding sites on the surface of ClpB-bound aggregates, contributing to the solubilization and refolding of denatured protein aggregates by DnaK.</text>
</comment>
<dbReference type="Gene3D" id="1.10.1780.10">
    <property type="entry name" value="Clp, N-terminal domain"/>
    <property type="match status" value="1"/>
</dbReference>
<dbReference type="OrthoDB" id="9803641at2"/>
<dbReference type="SUPFAM" id="SSF52540">
    <property type="entry name" value="P-loop containing nucleoside triphosphate hydrolases"/>
    <property type="match status" value="2"/>
</dbReference>
<dbReference type="InterPro" id="IPR018368">
    <property type="entry name" value="ClpA/B_CS1"/>
</dbReference>
<dbReference type="InterPro" id="IPR027417">
    <property type="entry name" value="P-loop_NTPase"/>
</dbReference>
<dbReference type="Pfam" id="PF10431">
    <property type="entry name" value="ClpB_D2-small"/>
    <property type="match status" value="1"/>
</dbReference>
<dbReference type="SMART" id="SM01086">
    <property type="entry name" value="ClpB_D2-small"/>
    <property type="match status" value="1"/>
</dbReference>
<dbReference type="InterPro" id="IPR041546">
    <property type="entry name" value="ClpA/ClpB_AAA_lid"/>
</dbReference>
<evidence type="ECO:0000256" key="6">
    <source>
        <dbReference type="ARBA" id="ARBA00022840"/>
    </source>
</evidence>
<evidence type="ECO:0000313" key="15">
    <source>
        <dbReference type="EMBL" id="AJY44424.1"/>
    </source>
</evidence>
<keyword evidence="5 12" id="KW-0547">Nucleotide-binding</keyword>
<dbReference type="PRINTS" id="PR00300">
    <property type="entry name" value="CLPPROTEASEA"/>
</dbReference>
<evidence type="ECO:0000256" key="3">
    <source>
        <dbReference type="ARBA" id="ARBA00017574"/>
    </source>
</evidence>
<evidence type="ECO:0000256" key="12">
    <source>
        <dbReference type="RuleBase" id="RU004432"/>
    </source>
</evidence>
<dbReference type="GO" id="GO:0042026">
    <property type="term" value="P:protein refolding"/>
    <property type="evidence" value="ECO:0007669"/>
    <property type="project" value="UniProtKB-UniRule"/>
</dbReference>
<comment type="subcellular location">
    <subcellularLocation>
        <location evidence="1 13">Cytoplasm</location>
    </subcellularLocation>
</comment>
<protein>
    <recommendedName>
        <fullName evidence="3 13">Chaperone protein ClpB</fullName>
    </recommendedName>
</protein>
<dbReference type="RefSeq" id="WP_045678991.1">
    <property type="nucleotide sequence ID" value="NZ_CP010803.1"/>
</dbReference>
<dbReference type="InterPro" id="IPR003593">
    <property type="entry name" value="AAA+_ATPase"/>
</dbReference>
<evidence type="ECO:0000256" key="2">
    <source>
        <dbReference type="ARBA" id="ARBA00008675"/>
    </source>
</evidence>
<dbReference type="InterPro" id="IPR003959">
    <property type="entry name" value="ATPase_AAA_core"/>
</dbReference>
<comment type="similarity">
    <text evidence="2 12">Belongs to the ClpA/ClpB family.</text>
</comment>
<evidence type="ECO:0000256" key="13">
    <source>
        <dbReference type="RuleBase" id="RU362034"/>
    </source>
</evidence>
<dbReference type="SUPFAM" id="SSF81923">
    <property type="entry name" value="Double Clp-N motif"/>
    <property type="match status" value="1"/>
</dbReference>
<evidence type="ECO:0000259" key="14">
    <source>
        <dbReference type="PROSITE" id="PS51903"/>
    </source>
</evidence>
<dbReference type="EMBL" id="CP010803">
    <property type="protein sequence ID" value="AJY44424.1"/>
    <property type="molecule type" value="Genomic_DNA"/>
</dbReference>
<dbReference type="FunFam" id="3.40.50.300:FF:000025">
    <property type="entry name" value="ATP-dependent Clp protease subunit"/>
    <property type="match status" value="1"/>
</dbReference>
<feature type="domain" description="Clp R" evidence="14">
    <location>
        <begin position="3"/>
        <end position="147"/>
    </location>
</feature>
<dbReference type="InterPro" id="IPR019489">
    <property type="entry name" value="Clp_ATPase_C"/>
</dbReference>
<dbReference type="NCBIfam" id="TIGR03346">
    <property type="entry name" value="chaperone_ClpB"/>
    <property type="match status" value="1"/>
</dbReference>
<dbReference type="PROSITE" id="PS00870">
    <property type="entry name" value="CLPAB_1"/>
    <property type="match status" value="1"/>
</dbReference>
<dbReference type="PROSITE" id="PS00871">
    <property type="entry name" value="CLPAB_2"/>
    <property type="match status" value="1"/>
</dbReference>
<reference evidence="15 16" key="1">
    <citation type="journal article" date="2015" name="Genome Announc.">
        <title>Complete genome sequence of Martelella endophytica YC6887, which has antifungal activity associated with a halophyte.</title>
        <authorList>
            <person name="Khan A."/>
            <person name="Khan H."/>
            <person name="Chung E.J."/>
            <person name="Hossain M.T."/>
            <person name="Chung Y.R."/>
        </authorList>
    </citation>
    <scope>NUCLEOTIDE SEQUENCE [LARGE SCALE GENOMIC DNA]</scope>
    <source>
        <strain evidence="15">YC6887</strain>
    </source>
</reference>
<dbReference type="FunFam" id="3.40.50.300:FF:000010">
    <property type="entry name" value="Chaperone clpB 1, putative"/>
    <property type="match status" value="1"/>
</dbReference>
<evidence type="ECO:0000256" key="11">
    <source>
        <dbReference type="PROSITE-ProRule" id="PRU01251"/>
    </source>
</evidence>
<evidence type="ECO:0000256" key="1">
    <source>
        <dbReference type="ARBA" id="ARBA00004496"/>
    </source>
</evidence>
<organism evidence="15 16">
    <name type="scientific">Martelella endophytica</name>
    <dbReference type="NCBI Taxonomy" id="1486262"/>
    <lineage>
        <taxon>Bacteria</taxon>
        <taxon>Pseudomonadati</taxon>
        <taxon>Pseudomonadota</taxon>
        <taxon>Alphaproteobacteria</taxon>
        <taxon>Hyphomicrobiales</taxon>
        <taxon>Aurantimonadaceae</taxon>
        <taxon>Martelella</taxon>
    </lineage>
</organism>
<dbReference type="Pfam" id="PF02861">
    <property type="entry name" value="Clp_N"/>
    <property type="match status" value="1"/>
</dbReference>
<dbReference type="InterPro" id="IPR004176">
    <property type="entry name" value="Clp_R_N"/>
</dbReference>
<evidence type="ECO:0000256" key="10">
    <source>
        <dbReference type="ARBA" id="ARBA00026057"/>
    </source>
</evidence>
<keyword evidence="6 12" id="KW-0067">ATP-binding</keyword>
<dbReference type="GO" id="GO:0005737">
    <property type="term" value="C:cytoplasm"/>
    <property type="evidence" value="ECO:0007669"/>
    <property type="project" value="UniProtKB-SubCell"/>
</dbReference>
<evidence type="ECO:0000256" key="8">
    <source>
        <dbReference type="ARBA" id="ARBA00023186"/>
    </source>
</evidence>
<dbReference type="Proteomes" id="UP000032611">
    <property type="component" value="Chromosome"/>
</dbReference>
<keyword evidence="16" id="KW-1185">Reference proteome</keyword>
<evidence type="ECO:0000256" key="7">
    <source>
        <dbReference type="ARBA" id="ARBA00023054"/>
    </source>
</evidence>
<evidence type="ECO:0000313" key="16">
    <source>
        <dbReference type="Proteomes" id="UP000032611"/>
    </source>
</evidence>
<accession>A0A0D5LJR0</accession>